<dbReference type="EMBL" id="JAPKMY010000001">
    <property type="protein sequence ID" value="MCX5466492.1"/>
    <property type="molecule type" value="Genomic_DNA"/>
</dbReference>
<dbReference type="RefSeq" id="WP_266129010.1">
    <property type="nucleotide sequence ID" value="NZ_JAPKMY010000001.1"/>
</dbReference>
<comment type="caution">
    <text evidence="1">The sequence shown here is derived from an EMBL/GenBank/DDBJ whole genome shotgun (WGS) entry which is preliminary data.</text>
</comment>
<proteinExistence type="predicted"/>
<accession>A0A9X3IFC7</accession>
<keyword evidence="2" id="KW-1185">Reference proteome</keyword>
<evidence type="ECO:0000313" key="1">
    <source>
        <dbReference type="EMBL" id="MCX5466492.1"/>
    </source>
</evidence>
<protein>
    <submittedName>
        <fullName evidence="1">Uncharacterized protein</fullName>
    </submittedName>
</protein>
<reference evidence="1" key="1">
    <citation type="submission" date="2022-11" db="EMBL/GenBank/DDBJ databases">
        <title>Biodiversity and phylogenetic relationships of bacteria.</title>
        <authorList>
            <person name="Machado R.A.R."/>
            <person name="Bhat A."/>
            <person name="Loulou A."/>
            <person name="Kallel S."/>
        </authorList>
    </citation>
    <scope>NUCLEOTIDE SEQUENCE</scope>
    <source>
        <strain evidence="1">A-IN1</strain>
    </source>
</reference>
<name>A0A9X3IFC7_9GAMM</name>
<gene>
    <name evidence="1" type="ORF">OSH00_01930</name>
</gene>
<dbReference type="AlphaFoldDB" id="A0A9X3IFC7"/>
<evidence type="ECO:0000313" key="2">
    <source>
        <dbReference type="Proteomes" id="UP001146019"/>
    </source>
</evidence>
<dbReference type="InterPro" id="IPR046583">
    <property type="entry name" value="DUF6631"/>
</dbReference>
<dbReference type="Pfam" id="PF20336">
    <property type="entry name" value="DUF6631"/>
    <property type="match status" value="1"/>
</dbReference>
<sequence length="148" mass="16971">MAERYQQPSQENSAAQAAEDLAVLFPDQIITLQGQDITVTEYPFMTWLALKPSCTDIIQQFAEFLREDAEVKADDIFECFEDNFDSMKPLLSESIHQPEAFLAKLTDSEMNTLFITWWMINKHFFLQSAYRLVRKSKTPSDGQTSSSA</sequence>
<organism evidence="1 2">
    <name type="scientific">Acinetobacter nematophilus</name>
    <dbReference type="NCBI Taxonomy" id="2994642"/>
    <lineage>
        <taxon>Bacteria</taxon>
        <taxon>Pseudomonadati</taxon>
        <taxon>Pseudomonadota</taxon>
        <taxon>Gammaproteobacteria</taxon>
        <taxon>Moraxellales</taxon>
        <taxon>Moraxellaceae</taxon>
        <taxon>Acinetobacter</taxon>
    </lineage>
</organism>
<dbReference type="Proteomes" id="UP001146019">
    <property type="component" value="Unassembled WGS sequence"/>
</dbReference>